<organism evidence="2 3">
    <name type="scientific">Sarcoptes scabiei</name>
    <name type="common">Itch mite</name>
    <name type="synonym">Acarus scabiei</name>
    <dbReference type="NCBI Taxonomy" id="52283"/>
    <lineage>
        <taxon>Eukaryota</taxon>
        <taxon>Metazoa</taxon>
        <taxon>Ecdysozoa</taxon>
        <taxon>Arthropoda</taxon>
        <taxon>Chelicerata</taxon>
        <taxon>Arachnida</taxon>
        <taxon>Acari</taxon>
        <taxon>Acariformes</taxon>
        <taxon>Sarcoptiformes</taxon>
        <taxon>Astigmata</taxon>
        <taxon>Psoroptidia</taxon>
        <taxon>Sarcoptoidea</taxon>
        <taxon>Sarcoptidae</taxon>
        <taxon>Sarcoptinae</taxon>
        <taxon>Sarcoptes</taxon>
    </lineage>
</organism>
<sequence length="96" mass="10986">MANLIKSNLKIFAPLLKYNRQPRVSDTVGPKNRIQNLHSKTSSPNQMTFMLPPQTTVKIFHSLCLEHIKARDNRVSRSNQALILMGKKLIVKNFTN</sequence>
<feature type="region of interest" description="Disordered" evidence="1">
    <location>
        <begin position="24"/>
        <end position="46"/>
    </location>
</feature>
<dbReference type="Proteomes" id="UP000616769">
    <property type="component" value="Unassembled WGS sequence"/>
</dbReference>
<gene>
    <name evidence="2" type="ORF">QR98_0046270</name>
</gene>
<proteinExistence type="predicted"/>
<dbReference type="AlphaFoldDB" id="A0A132A5E0"/>
<feature type="compositionally biased region" description="Polar residues" evidence="1">
    <location>
        <begin position="33"/>
        <end position="46"/>
    </location>
</feature>
<name>A0A132A5E0_SARSC</name>
<evidence type="ECO:0000313" key="2">
    <source>
        <dbReference type="EMBL" id="KPM06154.1"/>
    </source>
</evidence>
<reference evidence="2 3" key="1">
    <citation type="journal article" date="2015" name="Parasit. Vectors">
        <title>Draft genome of the scabies mite.</title>
        <authorList>
            <person name="Rider S.D.Jr."/>
            <person name="Morgan M.S."/>
            <person name="Arlian L.G."/>
        </authorList>
    </citation>
    <scope>NUCLEOTIDE SEQUENCE [LARGE SCALE GENOMIC DNA]</scope>
    <source>
        <strain evidence="2">Arlian Lab</strain>
    </source>
</reference>
<dbReference type="VEuPathDB" id="VectorBase:SSCA000687"/>
<dbReference type="EMBL" id="JXLN01010678">
    <property type="protein sequence ID" value="KPM06154.1"/>
    <property type="molecule type" value="Genomic_DNA"/>
</dbReference>
<protein>
    <submittedName>
        <fullName evidence="2">Uncharacterized protein</fullName>
    </submittedName>
</protein>
<accession>A0A132A5E0</accession>
<evidence type="ECO:0000313" key="3">
    <source>
        <dbReference type="Proteomes" id="UP000616769"/>
    </source>
</evidence>
<comment type="caution">
    <text evidence="2">The sequence shown here is derived from an EMBL/GenBank/DDBJ whole genome shotgun (WGS) entry which is preliminary data.</text>
</comment>
<evidence type="ECO:0000256" key="1">
    <source>
        <dbReference type="SAM" id="MobiDB-lite"/>
    </source>
</evidence>